<dbReference type="RefSeq" id="WP_012065724.1">
    <property type="nucleotide sequence ID" value="NC_009633.1"/>
</dbReference>
<dbReference type="HOGENOM" id="CLU_062030_0_0_9"/>
<feature type="coiled-coil region" evidence="6">
    <location>
        <begin position="174"/>
        <end position="201"/>
    </location>
</feature>
<name>A6TXC1_ALKMQ</name>
<dbReference type="PANTHER" id="PTHR30509:SF9">
    <property type="entry name" value="MULTIDRUG RESISTANCE PROTEIN MDTO"/>
    <property type="match status" value="1"/>
</dbReference>
<evidence type="ECO:0000256" key="1">
    <source>
        <dbReference type="ARBA" id="ARBA00004651"/>
    </source>
</evidence>
<evidence type="ECO:0000256" key="7">
    <source>
        <dbReference type="SAM" id="Phobius"/>
    </source>
</evidence>
<dbReference type="Pfam" id="PF06081">
    <property type="entry name" value="ArAE_1"/>
    <property type="match status" value="1"/>
</dbReference>
<reference evidence="9" key="1">
    <citation type="journal article" date="2016" name="Genome Announc.">
        <title>Complete genome sequence of Alkaliphilus metalliredigens strain QYMF, an alkaliphilic and metal-reducing bacterium isolated from borax-contaminated leachate ponds.</title>
        <authorList>
            <person name="Hwang C."/>
            <person name="Copeland A."/>
            <person name="Lucas S."/>
            <person name="Lapidus A."/>
            <person name="Barry K."/>
            <person name="Detter J.C."/>
            <person name="Glavina Del Rio T."/>
            <person name="Hammon N."/>
            <person name="Israni S."/>
            <person name="Dalin E."/>
            <person name="Tice H."/>
            <person name="Pitluck S."/>
            <person name="Chertkov O."/>
            <person name="Brettin T."/>
            <person name="Bruce D."/>
            <person name="Han C."/>
            <person name="Schmutz J."/>
            <person name="Larimer F."/>
            <person name="Land M.L."/>
            <person name="Hauser L."/>
            <person name="Kyrpides N."/>
            <person name="Mikhailova N."/>
            <person name="Ye Q."/>
            <person name="Zhou J."/>
            <person name="Richardson P."/>
            <person name="Fields M.W."/>
        </authorList>
    </citation>
    <scope>NUCLEOTIDE SEQUENCE [LARGE SCALE GENOMIC DNA]</scope>
    <source>
        <strain evidence="9">QYMF</strain>
    </source>
</reference>
<proteinExistence type="predicted"/>
<keyword evidence="3 7" id="KW-0812">Transmembrane</keyword>
<accession>A6TXC1</accession>
<sequence>MNIGLRTLKTGLAVTLTLFVYYLLGMDDPFFAAVAAIIVMQPTVSDSWKMGFNRMLGTLIGAMIGLAFVLIAPGNPIVAGVGIIVLIMIMNKLNWKASTSIATIGFIAIFLNTEGGHIAYTLHRLFDTFVGISIGVVVNYFIYPPTYDTIAIDKMRNVCKDLWECNLLTLEILLEERQEDIKYLETRMNEIEGELQESDNLLQLQVKEERIRVYGDFKCNELMITFKLVKEIYQHIQNIHVACKRGLKLHMIEDIAEDVQKIKASLEVVQGIEKEVLNHQKNIDLTLIIEEIRKVKTQLKTNTKINEYPAEEVVRMIVFLYNLEEALSKLNIITAY</sequence>
<evidence type="ECO:0000256" key="3">
    <source>
        <dbReference type="ARBA" id="ARBA00022692"/>
    </source>
</evidence>
<feature type="transmembrane region" description="Helical" evidence="7">
    <location>
        <begin position="125"/>
        <end position="143"/>
    </location>
</feature>
<organism evidence="8 9">
    <name type="scientific">Alkaliphilus metalliredigens (strain QYMF)</name>
    <dbReference type="NCBI Taxonomy" id="293826"/>
    <lineage>
        <taxon>Bacteria</taxon>
        <taxon>Bacillati</taxon>
        <taxon>Bacillota</taxon>
        <taxon>Clostridia</taxon>
        <taxon>Peptostreptococcales</taxon>
        <taxon>Natronincolaceae</taxon>
        <taxon>Alkaliphilus</taxon>
    </lineage>
</organism>
<evidence type="ECO:0000256" key="5">
    <source>
        <dbReference type="ARBA" id="ARBA00023136"/>
    </source>
</evidence>
<feature type="transmembrane region" description="Helical" evidence="7">
    <location>
        <begin position="30"/>
        <end position="48"/>
    </location>
</feature>
<dbReference type="STRING" id="293826.Amet_4773"/>
<gene>
    <name evidence="8" type="ordered locus">Amet_4773</name>
</gene>
<dbReference type="Proteomes" id="UP000001572">
    <property type="component" value="Chromosome"/>
</dbReference>
<protein>
    <recommendedName>
        <fullName evidence="10">Aromatic acid exporter family member 1</fullName>
    </recommendedName>
</protein>
<dbReference type="PANTHER" id="PTHR30509">
    <property type="entry name" value="P-HYDROXYBENZOIC ACID EFFLUX PUMP SUBUNIT-RELATED"/>
    <property type="match status" value="1"/>
</dbReference>
<comment type="subcellular location">
    <subcellularLocation>
        <location evidence="1">Cell membrane</location>
        <topology evidence="1">Multi-pass membrane protein</topology>
    </subcellularLocation>
</comment>
<keyword evidence="6" id="KW-0175">Coiled coil</keyword>
<dbReference type="AlphaFoldDB" id="A6TXC1"/>
<dbReference type="eggNOG" id="COG4129">
    <property type="taxonomic scope" value="Bacteria"/>
</dbReference>
<evidence type="ECO:0000313" key="8">
    <source>
        <dbReference type="EMBL" id="ABR50839.1"/>
    </source>
</evidence>
<evidence type="ECO:0008006" key="10">
    <source>
        <dbReference type="Google" id="ProtNLM"/>
    </source>
</evidence>
<dbReference type="EMBL" id="CP000724">
    <property type="protein sequence ID" value="ABR50839.1"/>
    <property type="molecule type" value="Genomic_DNA"/>
</dbReference>
<keyword evidence="2" id="KW-1003">Cell membrane</keyword>
<dbReference type="InterPro" id="IPR010343">
    <property type="entry name" value="ArAE_1"/>
</dbReference>
<keyword evidence="4 7" id="KW-1133">Transmembrane helix</keyword>
<dbReference type="GO" id="GO:0005886">
    <property type="term" value="C:plasma membrane"/>
    <property type="evidence" value="ECO:0007669"/>
    <property type="project" value="UniProtKB-SubCell"/>
</dbReference>
<evidence type="ECO:0000256" key="2">
    <source>
        <dbReference type="ARBA" id="ARBA00022475"/>
    </source>
</evidence>
<evidence type="ECO:0000313" key="9">
    <source>
        <dbReference type="Proteomes" id="UP000001572"/>
    </source>
</evidence>
<dbReference type="KEGG" id="amt:Amet_4773"/>
<keyword evidence="5 7" id="KW-0472">Membrane</keyword>
<evidence type="ECO:0000256" key="4">
    <source>
        <dbReference type="ARBA" id="ARBA00022989"/>
    </source>
</evidence>
<keyword evidence="9" id="KW-1185">Reference proteome</keyword>
<feature type="transmembrane region" description="Helical" evidence="7">
    <location>
        <begin position="95"/>
        <end position="113"/>
    </location>
</feature>
<evidence type="ECO:0000256" key="6">
    <source>
        <dbReference type="SAM" id="Coils"/>
    </source>
</evidence>
<feature type="transmembrane region" description="Helical" evidence="7">
    <location>
        <begin position="60"/>
        <end position="89"/>
    </location>
</feature>